<feature type="region of interest" description="Disordered" evidence="9">
    <location>
        <begin position="73"/>
        <end position="104"/>
    </location>
</feature>
<dbReference type="Proteomes" id="UP000284657">
    <property type="component" value="Unassembled WGS sequence"/>
</dbReference>
<keyword evidence="3 8" id="KW-0863">Zinc-finger</keyword>
<organism evidence="11 12">
    <name type="scientific">Phytophthora kernoviae</name>
    <dbReference type="NCBI Taxonomy" id="325452"/>
    <lineage>
        <taxon>Eukaryota</taxon>
        <taxon>Sar</taxon>
        <taxon>Stramenopiles</taxon>
        <taxon>Oomycota</taxon>
        <taxon>Peronosporomycetes</taxon>
        <taxon>Peronosporales</taxon>
        <taxon>Peronosporaceae</taxon>
        <taxon>Phytophthora</taxon>
    </lineage>
</organism>
<keyword evidence="5" id="KW-0805">Transcription regulation</keyword>
<comment type="subcellular location">
    <subcellularLocation>
        <location evidence="1">Nucleus</location>
    </subcellularLocation>
</comment>
<keyword evidence="4" id="KW-0862">Zinc</keyword>
<dbReference type="PROSITE" id="PS00028">
    <property type="entry name" value="ZINC_FINGER_C2H2_1"/>
    <property type="match status" value="2"/>
</dbReference>
<feature type="domain" description="C2H2-type" evidence="10">
    <location>
        <begin position="10"/>
        <end position="39"/>
    </location>
</feature>
<dbReference type="GO" id="GO:0006357">
    <property type="term" value="P:regulation of transcription by RNA polymerase II"/>
    <property type="evidence" value="ECO:0007669"/>
    <property type="project" value="TreeGrafter"/>
</dbReference>
<dbReference type="GO" id="GO:0005634">
    <property type="term" value="C:nucleus"/>
    <property type="evidence" value="ECO:0007669"/>
    <property type="project" value="UniProtKB-SubCell"/>
</dbReference>
<dbReference type="PANTHER" id="PTHR46179">
    <property type="entry name" value="ZINC FINGER PROTEIN"/>
    <property type="match status" value="1"/>
</dbReference>
<evidence type="ECO:0000313" key="12">
    <source>
        <dbReference type="Proteomes" id="UP000284657"/>
    </source>
</evidence>
<proteinExistence type="predicted"/>
<evidence type="ECO:0000256" key="1">
    <source>
        <dbReference type="ARBA" id="ARBA00004123"/>
    </source>
</evidence>
<keyword evidence="6" id="KW-0804">Transcription</keyword>
<gene>
    <name evidence="11" type="ORF">BBJ29_001816</name>
</gene>
<name>A0A421FHJ1_9STRA</name>
<dbReference type="SUPFAM" id="SSF57667">
    <property type="entry name" value="beta-beta-alpha zinc fingers"/>
    <property type="match status" value="1"/>
</dbReference>
<dbReference type="InterPro" id="IPR051061">
    <property type="entry name" value="Zinc_finger_trans_reg"/>
</dbReference>
<accession>A0A421FHJ1</accession>
<feature type="compositionally biased region" description="Polar residues" evidence="9">
    <location>
        <begin position="74"/>
        <end position="84"/>
    </location>
</feature>
<protein>
    <recommendedName>
        <fullName evidence="10">C2H2-type domain-containing protein</fullName>
    </recommendedName>
</protein>
<evidence type="ECO:0000256" key="2">
    <source>
        <dbReference type="ARBA" id="ARBA00022723"/>
    </source>
</evidence>
<evidence type="ECO:0000256" key="9">
    <source>
        <dbReference type="SAM" id="MobiDB-lite"/>
    </source>
</evidence>
<dbReference type="AlphaFoldDB" id="A0A421FHJ1"/>
<evidence type="ECO:0000256" key="6">
    <source>
        <dbReference type="ARBA" id="ARBA00023163"/>
    </source>
</evidence>
<evidence type="ECO:0000256" key="8">
    <source>
        <dbReference type="PROSITE-ProRule" id="PRU00042"/>
    </source>
</evidence>
<dbReference type="Gene3D" id="3.30.160.60">
    <property type="entry name" value="Classic Zinc Finger"/>
    <property type="match status" value="1"/>
</dbReference>
<dbReference type="PANTHER" id="PTHR46179:SF13">
    <property type="entry name" value="C2H2-TYPE DOMAIN-CONTAINING PROTEIN"/>
    <property type="match status" value="1"/>
</dbReference>
<dbReference type="InterPro" id="IPR036236">
    <property type="entry name" value="Znf_C2H2_sf"/>
</dbReference>
<dbReference type="GO" id="GO:0008270">
    <property type="term" value="F:zinc ion binding"/>
    <property type="evidence" value="ECO:0007669"/>
    <property type="project" value="UniProtKB-KW"/>
</dbReference>
<dbReference type="InterPro" id="IPR013087">
    <property type="entry name" value="Znf_C2H2_type"/>
</dbReference>
<feature type="domain" description="C2H2-type" evidence="10">
    <location>
        <begin position="40"/>
        <end position="70"/>
    </location>
</feature>
<sequence>MRLHGPLPLVRCSLKGCTRTFLSDIQLARHQKQHDVPRVHHCQITGCSKIFSTTGNLNRHVKKHHAGRKLEQIASPTTSISSVTPDHKFPRSSSTGASPTGIDQRYANSDIRLPMEMALAPTDVPCNDPWSTEMLDILGQILLY</sequence>
<evidence type="ECO:0000256" key="4">
    <source>
        <dbReference type="ARBA" id="ARBA00022833"/>
    </source>
</evidence>
<comment type="caution">
    <text evidence="11">The sequence shown here is derived from an EMBL/GenBank/DDBJ whole genome shotgun (WGS) entry which is preliminary data.</text>
</comment>
<dbReference type="EMBL" id="MBAD02002750">
    <property type="protein sequence ID" value="RLN44909.1"/>
    <property type="molecule type" value="Genomic_DNA"/>
</dbReference>
<evidence type="ECO:0000256" key="5">
    <source>
        <dbReference type="ARBA" id="ARBA00023015"/>
    </source>
</evidence>
<evidence type="ECO:0000313" key="11">
    <source>
        <dbReference type="EMBL" id="RLN44909.1"/>
    </source>
</evidence>
<dbReference type="PROSITE" id="PS50157">
    <property type="entry name" value="ZINC_FINGER_C2H2_2"/>
    <property type="match status" value="2"/>
</dbReference>
<keyword evidence="2" id="KW-0479">Metal-binding</keyword>
<evidence type="ECO:0000256" key="7">
    <source>
        <dbReference type="ARBA" id="ARBA00023242"/>
    </source>
</evidence>
<evidence type="ECO:0000259" key="10">
    <source>
        <dbReference type="PROSITE" id="PS50157"/>
    </source>
</evidence>
<reference evidence="11 12" key="1">
    <citation type="submission" date="2018-07" db="EMBL/GenBank/DDBJ databases">
        <title>Genome sequencing of oomycete isolates from Chile give support for New Zealand origin for Phytophthora kernoviae and make available the first Nothophytophthora sp. genome.</title>
        <authorList>
            <person name="Studholme D.J."/>
            <person name="Sanfuentes E."/>
            <person name="Panda P."/>
            <person name="Hill R."/>
            <person name="Sambles C."/>
            <person name="Grant M."/>
            <person name="Williams N.M."/>
            <person name="Mcdougal R.L."/>
        </authorList>
    </citation>
    <scope>NUCLEOTIDE SEQUENCE [LARGE SCALE GENOMIC DNA]</scope>
    <source>
        <strain evidence="11">Chile7</strain>
    </source>
</reference>
<evidence type="ECO:0000256" key="3">
    <source>
        <dbReference type="ARBA" id="ARBA00022771"/>
    </source>
</evidence>
<keyword evidence="7" id="KW-0539">Nucleus</keyword>
<dbReference type="SMART" id="SM00355">
    <property type="entry name" value="ZnF_C2H2"/>
    <property type="match status" value="2"/>
</dbReference>